<dbReference type="Proteomes" id="UP001162881">
    <property type="component" value="Unassembled WGS sequence"/>
</dbReference>
<keyword evidence="1 2" id="KW-0535">Nitrogen fixation</keyword>
<protein>
    <recommendedName>
        <fullName evidence="2">N(2)-fixation sustaining protein CowN</fullName>
    </recommendedName>
    <alternativeName>
        <fullName evidence="2">CO weal-nitrogenase</fullName>
    </alternativeName>
</protein>
<evidence type="ECO:0000256" key="2">
    <source>
        <dbReference type="HAMAP-Rule" id="MF_02117"/>
    </source>
</evidence>
<dbReference type="Pfam" id="PF20543">
    <property type="entry name" value="CowN"/>
    <property type="match status" value="1"/>
</dbReference>
<gene>
    <name evidence="2 3" type="primary">cowN</name>
    <name evidence="3" type="ORF">MTR62_04370</name>
</gene>
<dbReference type="InterPro" id="IPR024899">
    <property type="entry name" value="CowN"/>
</dbReference>
<accession>A0ABT0BA73</accession>
<name>A0ABT0BA73_9SPHN</name>
<comment type="caution">
    <text evidence="3">The sequence shown here is derived from an EMBL/GenBank/DDBJ whole genome shotgun (WGS) entry which is preliminary data.</text>
</comment>
<dbReference type="RefSeq" id="WP_244017338.1">
    <property type="nucleotide sequence ID" value="NZ_JALHLF010000009.1"/>
</dbReference>
<evidence type="ECO:0000256" key="1">
    <source>
        <dbReference type="ARBA" id="ARBA00023231"/>
    </source>
</evidence>
<proteinExistence type="inferred from homology"/>
<dbReference type="EMBL" id="JALHLF010000009">
    <property type="protein sequence ID" value="MCJ2181939.1"/>
    <property type="molecule type" value="Genomic_DNA"/>
</dbReference>
<dbReference type="HAMAP" id="MF_02117">
    <property type="entry name" value="CowN"/>
    <property type="match status" value="1"/>
</dbReference>
<sequence length="91" mass="10900">MEPAYDRYLSFKGCDWEGRCARVFAGLERHFERQTSAFWPYFREQRRRAHAQGLDDLRVLHNYVSTLRDLLDELGDRETLALLEELEETCM</sequence>
<comment type="function">
    <text evidence="2">Is required to sustain N(2)-dependent growth in the presence of low levels of carbon monoxide (CO). Probably acts by protecting the N(2) fixation ability of the nitrogenase complex, which is inactivated in the presence of CO.</text>
</comment>
<reference evidence="3" key="1">
    <citation type="submission" date="2022-03" db="EMBL/GenBank/DDBJ databases">
        <title>Identification of a novel bacterium isolated from mangrove sediments.</title>
        <authorList>
            <person name="Pan X."/>
        </authorList>
    </citation>
    <scope>NUCLEOTIDE SEQUENCE</scope>
    <source>
        <strain evidence="3">B1949</strain>
    </source>
</reference>
<evidence type="ECO:0000313" key="4">
    <source>
        <dbReference type="Proteomes" id="UP001162881"/>
    </source>
</evidence>
<comment type="similarity">
    <text evidence="2">Belongs to the CowN family.</text>
</comment>
<organism evidence="3 4">
    <name type="scientific">Novosphingobium organovorum</name>
    <dbReference type="NCBI Taxonomy" id="2930092"/>
    <lineage>
        <taxon>Bacteria</taxon>
        <taxon>Pseudomonadati</taxon>
        <taxon>Pseudomonadota</taxon>
        <taxon>Alphaproteobacteria</taxon>
        <taxon>Sphingomonadales</taxon>
        <taxon>Sphingomonadaceae</taxon>
        <taxon>Novosphingobium</taxon>
    </lineage>
</organism>
<keyword evidence="4" id="KW-1185">Reference proteome</keyword>
<evidence type="ECO:0000313" key="3">
    <source>
        <dbReference type="EMBL" id="MCJ2181939.1"/>
    </source>
</evidence>
<dbReference type="NCBIfam" id="NF033689">
    <property type="entry name" value="N2Fix_CO_CowN"/>
    <property type="match status" value="1"/>
</dbReference>